<evidence type="ECO:0000313" key="4">
    <source>
        <dbReference type="EMBL" id="KIK07731.1"/>
    </source>
</evidence>
<name>A0A0C9XRT9_9AGAR</name>
<dbReference type="EMBL" id="KN838545">
    <property type="protein sequence ID" value="KIK07731.1"/>
    <property type="molecule type" value="Genomic_DNA"/>
</dbReference>
<keyword evidence="3" id="KW-0560">Oxidoreductase</keyword>
<evidence type="ECO:0000256" key="3">
    <source>
        <dbReference type="ARBA" id="ARBA00023002"/>
    </source>
</evidence>
<dbReference type="PANTHER" id="PTHR32332:SF31">
    <property type="entry name" value="2-NITROPROPANE DIOXYGENASE FAMILY, PUTATIVE (AFU_ORTHOLOGUE AFUA_2G09850)-RELATED"/>
    <property type="match status" value="1"/>
</dbReference>
<keyword evidence="1" id="KW-0285">Flavoprotein</keyword>
<accession>A0A0C9XRT9</accession>
<dbReference type="PANTHER" id="PTHR32332">
    <property type="entry name" value="2-NITROPROPANE DIOXYGENASE"/>
    <property type="match status" value="1"/>
</dbReference>
<dbReference type="SUPFAM" id="SSF51412">
    <property type="entry name" value="Inosine monophosphate dehydrogenase (IMPDH)"/>
    <property type="match status" value="1"/>
</dbReference>
<dbReference type="GO" id="GO:0018580">
    <property type="term" value="F:nitronate monooxygenase activity"/>
    <property type="evidence" value="ECO:0007669"/>
    <property type="project" value="InterPro"/>
</dbReference>
<dbReference type="InterPro" id="IPR004136">
    <property type="entry name" value="NMO"/>
</dbReference>
<sequence length="345" mass="36594">MSLNTKLTRLLGIRTPIVAASMAGASGGALAAQVTLAGGFGFLAAGYDSPEKLQSELEIARSLLNLQPHDLLPVGVGFLAWQLELSGAPATQLLSVALDNNVRAIWLAFGKNLKHWVNYIHEHNNKRGNTDPVLIFCPVSSVEQASVAVNEWRADVIIVQGIEAGGHGSSQSLPLLTLLPLVTAAIGPHGPPILGAGGLVNGAHAAALLTLGASGVVLGTRFLLSPESLYTDAQRRALIEADSSLSVRTMAFDYARNTLGWPQGVDGRGLRNATVEDYERGEDIQILRSKLKEASLKDDTSRIVVWAGSSIGLVNKILPAREIVEEIHEDCVKYLRASAHLVSSA</sequence>
<evidence type="ECO:0000313" key="5">
    <source>
        <dbReference type="Proteomes" id="UP000054477"/>
    </source>
</evidence>
<dbReference type="Proteomes" id="UP000054477">
    <property type="component" value="Unassembled WGS sequence"/>
</dbReference>
<dbReference type="InterPro" id="IPR013785">
    <property type="entry name" value="Aldolase_TIM"/>
</dbReference>
<organism evidence="4 5">
    <name type="scientific">Laccaria amethystina LaAM-08-1</name>
    <dbReference type="NCBI Taxonomy" id="1095629"/>
    <lineage>
        <taxon>Eukaryota</taxon>
        <taxon>Fungi</taxon>
        <taxon>Dikarya</taxon>
        <taxon>Basidiomycota</taxon>
        <taxon>Agaricomycotina</taxon>
        <taxon>Agaricomycetes</taxon>
        <taxon>Agaricomycetidae</taxon>
        <taxon>Agaricales</taxon>
        <taxon>Agaricineae</taxon>
        <taxon>Hydnangiaceae</taxon>
        <taxon>Laccaria</taxon>
    </lineage>
</organism>
<dbReference type="STRING" id="1095629.A0A0C9XRT9"/>
<dbReference type="AlphaFoldDB" id="A0A0C9XRT9"/>
<dbReference type="Gene3D" id="3.20.20.70">
    <property type="entry name" value="Aldolase class I"/>
    <property type="match status" value="1"/>
</dbReference>
<proteinExistence type="predicted"/>
<keyword evidence="2" id="KW-0288">FMN</keyword>
<reference evidence="5" key="2">
    <citation type="submission" date="2015-01" db="EMBL/GenBank/DDBJ databases">
        <title>Evolutionary Origins and Diversification of the Mycorrhizal Mutualists.</title>
        <authorList>
            <consortium name="DOE Joint Genome Institute"/>
            <consortium name="Mycorrhizal Genomics Consortium"/>
            <person name="Kohler A."/>
            <person name="Kuo A."/>
            <person name="Nagy L.G."/>
            <person name="Floudas D."/>
            <person name="Copeland A."/>
            <person name="Barry K.W."/>
            <person name="Cichocki N."/>
            <person name="Veneault-Fourrey C."/>
            <person name="LaButti K."/>
            <person name="Lindquist E.A."/>
            <person name="Lipzen A."/>
            <person name="Lundell T."/>
            <person name="Morin E."/>
            <person name="Murat C."/>
            <person name="Riley R."/>
            <person name="Ohm R."/>
            <person name="Sun H."/>
            <person name="Tunlid A."/>
            <person name="Henrissat B."/>
            <person name="Grigoriev I.V."/>
            <person name="Hibbett D.S."/>
            <person name="Martin F."/>
        </authorList>
    </citation>
    <scope>NUCLEOTIDE SEQUENCE [LARGE SCALE GENOMIC DNA]</scope>
    <source>
        <strain evidence="5">LaAM-08-1</strain>
    </source>
</reference>
<dbReference type="CDD" id="cd04730">
    <property type="entry name" value="NPD_like"/>
    <property type="match status" value="1"/>
</dbReference>
<dbReference type="Pfam" id="PF03060">
    <property type="entry name" value="NMO"/>
    <property type="match status" value="2"/>
</dbReference>
<reference evidence="4 5" key="1">
    <citation type="submission" date="2014-04" db="EMBL/GenBank/DDBJ databases">
        <authorList>
            <consortium name="DOE Joint Genome Institute"/>
            <person name="Kuo A."/>
            <person name="Kohler A."/>
            <person name="Nagy L.G."/>
            <person name="Floudas D."/>
            <person name="Copeland A."/>
            <person name="Barry K.W."/>
            <person name="Cichocki N."/>
            <person name="Veneault-Fourrey C."/>
            <person name="LaButti K."/>
            <person name="Lindquist E.A."/>
            <person name="Lipzen A."/>
            <person name="Lundell T."/>
            <person name="Morin E."/>
            <person name="Murat C."/>
            <person name="Sun H."/>
            <person name="Tunlid A."/>
            <person name="Henrissat B."/>
            <person name="Grigoriev I.V."/>
            <person name="Hibbett D.S."/>
            <person name="Martin F."/>
            <person name="Nordberg H.P."/>
            <person name="Cantor M.N."/>
            <person name="Hua S.X."/>
        </authorList>
    </citation>
    <scope>NUCLEOTIDE SEQUENCE [LARGE SCALE GENOMIC DNA]</scope>
    <source>
        <strain evidence="4 5">LaAM-08-1</strain>
    </source>
</reference>
<gene>
    <name evidence="4" type="ORF">K443DRAFT_672994</name>
</gene>
<dbReference type="OrthoDB" id="2349068at2759"/>
<protein>
    <recommendedName>
        <fullName evidence="6">Nitronate monooxygenase</fullName>
    </recommendedName>
</protein>
<dbReference type="HOGENOM" id="CLU_038732_9_1_1"/>
<evidence type="ECO:0008006" key="6">
    <source>
        <dbReference type="Google" id="ProtNLM"/>
    </source>
</evidence>
<evidence type="ECO:0000256" key="1">
    <source>
        <dbReference type="ARBA" id="ARBA00022630"/>
    </source>
</evidence>
<keyword evidence="5" id="KW-1185">Reference proteome</keyword>
<evidence type="ECO:0000256" key="2">
    <source>
        <dbReference type="ARBA" id="ARBA00022643"/>
    </source>
</evidence>